<dbReference type="EMBL" id="BASG01000007">
    <property type="protein sequence ID" value="GAD13005.1"/>
    <property type="molecule type" value="Genomic_DNA"/>
</dbReference>
<evidence type="ECO:0008006" key="4">
    <source>
        <dbReference type="Google" id="ProtNLM"/>
    </source>
</evidence>
<dbReference type="Pfam" id="PF10942">
    <property type="entry name" value="DUF2619"/>
    <property type="match status" value="1"/>
</dbReference>
<dbReference type="AlphaFoldDB" id="U2X2U4"/>
<feature type="transmembrane region" description="Helical" evidence="1">
    <location>
        <begin position="50"/>
        <end position="75"/>
    </location>
</feature>
<feature type="transmembrane region" description="Helical" evidence="1">
    <location>
        <begin position="81"/>
        <end position="99"/>
    </location>
</feature>
<gene>
    <name evidence="2" type="ORF">GBL_1222</name>
</gene>
<organism evidence="2 3">
    <name type="scientific">Geobacillus kaustophilus GBlys</name>
    <dbReference type="NCBI Taxonomy" id="1337888"/>
    <lineage>
        <taxon>Bacteria</taxon>
        <taxon>Bacillati</taxon>
        <taxon>Bacillota</taxon>
        <taxon>Bacilli</taxon>
        <taxon>Bacillales</taxon>
        <taxon>Anoxybacillaceae</taxon>
        <taxon>Geobacillus</taxon>
        <taxon>Geobacillus thermoleovorans group</taxon>
    </lineage>
</organism>
<dbReference type="InterPro" id="IPR020390">
    <property type="entry name" value="Uncharacterised_YqhV"/>
</dbReference>
<keyword evidence="1" id="KW-0472">Membrane</keyword>
<evidence type="ECO:0000313" key="3">
    <source>
        <dbReference type="Proteomes" id="UP000016424"/>
    </source>
</evidence>
<protein>
    <recommendedName>
        <fullName evidence="4">DUF2619 domain-containing protein</fullName>
    </recommendedName>
</protein>
<proteinExistence type="predicted"/>
<evidence type="ECO:0000256" key="1">
    <source>
        <dbReference type="SAM" id="Phobius"/>
    </source>
</evidence>
<feature type="transmembrane region" description="Helical" evidence="1">
    <location>
        <begin position="20"/>
        <end position="43"/>
    </location>
</feature>
<dbReference type="Proteomes" id="UP000016424">
    <property type="component" value="Unassembled WGS sequence"/>
</dbReference>
<sequence length="100" mass="10716">MAKQEGNMKHWLRSIDPSVMAMAGMRMVSAFIELSAALLMLMFNDVKKALAVNAALAVVGPTVMMVTMAIGLLSLADELSFSRLGLVALGIALILFAIYK</sequence>
<keyword evidence="1" id="KW-0812">Transmembrane</keyword>
<accession>U2X2U4</accession>
<name>U2X2U4_GEOKU</name>
<keyword evidence="1" id="KW-1133">Transmembrane helix</keyword>
<reference evidence="3" key="1">
    <citation type="journal article" date="2013" name="Genome Announc.">
        <title>Draft Genome Sequence of Geobacillus kaustophilus GBlys, a Lysogenic Strain with Bacteriophage phiOH2.</title>
        <authorList>
            <person name="Doi K."/>
            <person name="Mori K."/>
            <person name="Martono H."/>
            <person name="Nagayoshi Y."/>
            <person name="Fujino Y."/>
            <person name="Tashiro K."/>
            <person name="Kuhara S."/>
            <person name="Ohshima T."/>
        </authorList>
    </citation>
    <scope>NUCLEOTIDE SEQUENCE [LARGE SCALE GENOMIC DNA]</scope>
    <source>
        <strain evidence="3">GBlys</strain>
    </source>
</reference>
<evidence type="ECO:0000313" key="2">
    <source>
        <dbReference type="EMBL" id="GAD13005.1"/>
    </source>
</evidence>
<comment type="caution">
    <text evidence="2">The sequence shown here is derived from an EMBL/GenBank/DDBJ whole genome shotgun (WGS) entry which is preliminary data.</text>
</comment>